<dbReference type="InterPro" id="IPR009739">
    <property type="entry name" value="LprI-like_N"/>
</dbReference>
<dbReference type="STRING" id="344882.ABB29_02810"/>
<dbReference type="PATRIC" id="fig|344882.3.peg.1770"/>
<reference evidence="2 3" key="1">
    <citation type="submission" date="2015-05" db="EMBL/GenBank/DDBJ databases">
        <title>Genome sequencing and analysis of members of genus Stenotrophomonas.</title>
        <authorList>
            <person name="Patil P.P."/>
            <person name="Midha S."/>
            <person name="Patil P.B."/>
        </authorList>
    </citation>
    <scope>NUCLEOTIDE SEQUENCE [LARGE SCALE GENOMIC DNA]</scope>
    <source>
        <strain evidence="2 3">DSM 21858</strain>
    </source>
</reference>
<evidence type="ECO:0000259" key="1">
    <source>
        <dbReference type="Pfam" id="PF07007"/>
    </source>
</evidence>
<dbReference type="AlphaFoldDB" id="A0A0R0CP53"/>
<proteinExistence type="predicted"/>
<accession>A0A0R0CP53</accession>
<comment type="caution">
    <text evidence="2">The sequence shown here is derived from an EMBL/GenBank/DDBJ whole genome shotgun (WGS) entry which is preliminary data.</text>
</comment>
<protein>
    <recommendedName>
        <fullName evidence="1">Lysozyme inhibitor LprI-like N-terminal domain-containing protein</fullName>
    </recommendedName>
</protein>
<dbReference type="EMBL" id="LDJL01000002">
    <property type="protein sequence ID" value="KRG71753.1"/>
    <property type="molecule type" value="Genomic_DNA"/>
</dbReference>
<evidence type="ECO:0000313" key="3">
    <source>
        <dbReference type="Proteomes" id="UP000052052"/>
    </source>
</evidence>
<evidence type="ECO:0000313" key="2">
    <source>
        <dbReference type="EMBL" id="KRG71753.1"/>
    </source>
</evidence>
<organism evidence="2 3">
    <name type="scientific">Pseudoxanthomonas dokdonensis</name>
    <dbReference type="NCBI Taxonomy" id="344882"/>
    <lineage>
        <taxon>Bacteria</taxon>
        <taxon>Pseudomonadati</taxon>
        <taxon>Pseudomonadota</taxon>
        <taxon>Gammaproteobacteria</taxon>
        <taxon>Lysobacterales</taxon>
        <taxon>Lysobacteraceae</taxon>
        <taxon>Pseudoxanthomonas</taxon>
    </lineage>
</organism>
<dbReference type="PANTHER" id="PTHR39176:SF1">
    <property type="entry name" value="PERIPLASMIC PROTEIN"/>
    <property type="match status" value="1"/>
</dbReference>
<dbReference type="PANTHER" id="PTHR39176">
    <property type="entry name" value="PERIPLASMIC PROTEIN-RELATED"/>
    <property type="match status" value="1"/>
</dbReference>
<dbReference type="Proteomes" id="UP000052052">
    <property type="component" value="Unassembled WGS sequence"/>
</dbReference>
<name>A0A0R0CP53_9GAMM</name>
<dbReference type="Pfam" id="PF07007">
    <property type="entry name" value="LprI"/>
    <property type="match status" value="1"/>
</dbReference>
<feature type="domain" description="Lysozyme inhibitor LprI-like N-terminal" evidence="1">
    <location>
        <begin position="17"/>
        <end position="107"/>
    </location>
</feature>
<keyword evidence="3" id="KW-1185">Reference proteome</keyword>
<dbReference type="Gene3D" id="1.20.1270.180">
    <property type="match status" value="1"/>
</dbReference>
<gene>
    <name evidence="2" type="ORF">ABB29_02810</name>
</gene>
<sequence length="115" mass="13017">MLPSTTVYSNDYNACLQAEDGTQDAIIQCQQAETKSQDARLNSAYKALIEKLPGEKQHQLRDTQRLWIKYRDAKCDFVPVYRGDQPDNSKAVADCLLQMTAERAQALELLLQVLP</sequence>